<organism evidence="3 4">
    <name type="scientific">Fasciolopsis buskii</name>
    <dbReference type="NCBI Taxonomy" id="27845"/>
    <lineage>
        <taxon>Eukaryota</taxon>
        <taxon>Metazoa</taxon>
        <taxon>Spiralia</taxon>
        <taxon>Lophotrochozoa</taxon>
        <taxon>Platyhelminthes</taxon>
        <taxon>Trematoda</taxon>
        <taxon>Digenea</taxon>
        <taxon>Plagiorchiida</taxon>
        <taxon>Echinostomata</taxon>
        <taxon>Echinostomatoidea</taxon>
        <taxon>Fasciolidae</taxon>
        <taxon>Fasciolopsis</taxon>
    </lineage>
</organism>
<evidence type="ECO:0000313" key="3">
    <source>
        <dbReference type="EMBL" id="KAA0189385.1"/>
    </source>
</evidence>
<dbReference type="Proteomes" id="UP000728185">
    <property type="component" value="Unassembled WGS sequence"/>
</dbReference>
<protein>
    <recommendedName>
        <fullName evidence="2">Trematode PH-like domain-containing protein</fullName>
    </recommendedName>
</protein>
<dbReference type="Pfam" id="PF25356">
    <property type="entry name" value="PH_trem"/>
    <property type="match status" value="1"/>
</dbReference>
<feature type="region of interest" description="Disordered" evidence="1">
    <location>
        <begin position="1"/>
        <end position="21"/>
    </location>
</feature>
<sequence length="297" mass="34685">MYGIDDDLTRPMEGYVDKPSGQLLNDEVNITQLGRKRTRNNEPFDRQIAEEEMHKHLRRKRRGAPVKFLVDRMRFTKRGYHEYLPYRDIKHFYQPDDQSNAFVLFIRDRKGRDTYETYKCDNPSEVARVKELINCAGNDRQKMLGSTQSLYHSSRPSSRVSNASSEYSVYTKSASRSSRPSSAVRLSRYEVYYPSVQPSQQPLRVYERRVSRPISVEPKYEYRWASTPYLYVPPDTSSVTAQQSYISQQSVSSLRSVNDDPSDYTFIRSDSTHGTDITEDGPIYMYMSRSQSGLRYQ</sequence>
<dbReference type="AlphaFoldDB" id="A0A8E0RVS2"/>
<reference evidence="3" key="1">
    <citation type="submission" date="2019-05" db="EMBL/GenBank/DDBJ databases">
        <title>Annotation for the trematode Fasciolopsis buski.</title>
        <authorList>
            <person name="Choi Y.-J."/>
        </authorList>
    </citation>
    <scope>NUCLEOTIDE SEQUENCE</scope>
    <source>
        <strain evidence="3">HT</strain>
        <tissue evidence="3">Whole worm</tissue>
    </source>
</reference>
<evidence type="ECO:0000259" key="2">
    <source>
        <dbReference type="Pfam" id="PF25356"/>
    </source>
</evidence>
<name>A0A8E0RVS2_9TREM</name>
<accession>A0A8E0RVS2</accession>
<dbReference type="OrthoDB" id="6227722at2759"/>
<proteinExistence type="predicted"/>
<keyword evidence="4" id="KW-1185">Reference proteome</keyword>
<evidence type="ECO:0000313" key="4">
    <source>
        <dbReference type="Proteomes" id="UP000728185"/>
    </source>
</evidence>
<dbReference type="InterPro" id="IPR057376">
    <property type="entry name" value="PH_trem"/>
</dbReference>
<feature type="compositionally biased region" description="Low complexity" evidence="1">
    <location>
        <begin position="149"/>
        <end position="165"/>
    </location>
</feature>
<comment type="caution">
    <text evidence="3">The sequence shown here is derived from an EMBL/GenBank/DDBJ whole genome shotgun (WGS) entry which is preliminary data.</text>
</comment>
<dbReference type="EMBL" id="LUCM01007754">
    <property type="protein sequence ID" value="KAA0189385.1"/>
    <property type="molecule type" value="Genomic_DNA"/>
</dbReference>
<evidence type="ECO:0000256" key="1">
    <source>
        <dbReference type="SAM" id="MobiDB-lite"/>
    </source>
</evidence>
<feature type="region of interest" description="Disordered" evidence="1">
    <location>
        <begin position="147"/>
        <end position="174"/>
    </location>
</feature>
<feature type="domain" description="Trematode PH-like" evidence="2">
    <location>
        <begin position="21"/>
        <end position="142"/>
    </location>
</feature>
<gene>
    <name evidence="3" type="ORF">FBUS_04109</name>
</gene>